<dbReference type="AlphaFoldDB" id="A0A642UU58"/>
<evidence type="ECO:0000313" key="1">
    <source>
        <dbReference type="EMBL" id="KAA8905633.1"/>
    </source>
</evidence>
<name>A0A642UU58_DIURU</name>
<dbReference type="OrthoDB" id="2018313at2759"/>
<evidence type="ECO:0000313" key="2">
    <source>
        <dbReference type="Proteomes" id="UP000449547"/>
    </source>
</evidence>
<keyword evidence="2" id="KW-1185">Reference proteome</keyword>
<dbReference type="GeneID" id="54780089"/>
<protein>
    <recommendedName>
        <fullName evidence="3">F-box domain-containing protein</fullName>
    </recommendedName>
</protein>
<organism evidence="1 2">
    <name type="scientific">Diutina rugosa</name>
    <name type="common">Yeast</name>
    <name type="synonym">Candida rugosa</name>
    <dbReference type="NCBI Taxonomy" id="5481"/>
    <lineage>
        <taxon>Eukaryota</taxon>
        <taxon>Fungi</taxon>
        <taxon>Dikarya</taxon>
        <taxon>Ascomycota</taxon>
        <taxon>Saccharomycotina</taxon>
        <taxon>Pichiomycetes</taxon>
        <taxon>Debaryomycetaceae</taxon>
        <taxon>Diutina</taxon>
    </lineage>
</organism>
<accession>A0A642UU58</accession>
<dbReference type="EMBL" id="SWFT01000044">
    <property type="protein sequence ID" value="KAA8905633.1"/>
    <property type="molecule type" value="Genomic_DNA"/>
</dbReference>
<proteinExistence type="predicted"/>
<dbReference type="RefSeq" id="XP_034013793.1">
    <property type="nucleotide sequence ID" value="XM_034153979.1"/>
</dbReference>
<sequence>MAEPPMQHATTEPPPRRFVDLPIDVYEEIFKFLDIRSVSRMFKAFSSLPGFNDFRQKTTKYFRGRVVKVSLEHIIQSNTTEISFDLLAYLPPSNPVQSLSLRVQGHCDSPLRVDLKGLNGNVVALQLIVVEIDANEIPDTTKSLSLRLCVFKAPPSLKHLINLTSFTDEYSGYDYTDKLPLSLVSFKSWHPHRVTPFNVSSLQNLEEVAGNKFFDIPWSQIETASVPCIPGDARCEMLREITILYGFKREPIKPNFKNIYCPNLQKVKLDTSIEGEITDFLTTTQLAQLKLFHGDGILVRDLTLLPQAEDLCVEYDQRLTRHSVLPSKLVRLFIYSWDPVDGIPSQLEYFGLSNDLEEVFTEVDSTTLKELNVFSYGSVSIN</sequence>
<comment type="caution">
    <text evidence="1">The sequence shown here is derived from an EMBL/GenBank/DDBJ whole genome shotgun (WGS) entry which is preliminary data.</text>
</comment>
<gene>
    <name evidence="1" type="ORF">DIURU_001436</name>
</gene>
<reference evidence="1 2" key="1">
    <citation type="submission" date="2019-07" db="EMBL/GenBank/DDBJ databases">
        <title>Genome assembly of two rare yeast pathogens: Diutina rugosa and Trichomonascus ciferrii.</title>
        <authorList>
            <person name="Mixao V."/>
            <person name="Saus E."/>
            <person name="Hansen A."/>
            <person name="Lass-Flor C."/>
            <person name="Gabaldon T."/>
        </authorList>
    </citation>
    <scope>NUCLEOTIDE SEQUENCE [LARGE SCALE GENOMIC DNA]</scope>
    <source>
        <strain evidence="1 2">CBS 613</strain>
    </source>
</reference>
<dbReference type="VEuPathDB" id="FungiDB:DIURU_001436"/>
<evidence type="ECO:0008006" key="3">
    <source>
        <dbReference type="Google" id="ProtNLM"/>
    </source>
</evidence>
<dbReference type="Proteomes" id="UP000449547">
    <property type="component" value="Unassembled WGS sequence"/>
</dbReference>